<dbReference type="EMBL" id="BGPR01001337">
    <property type="protein sequence ID" value="GBM51454.1"/>
    <property type="molecule type" value="Genomic_DNA"/>
</dbReference>
<gene>
    <name evidence="1" type="ORF">AVEN_147134_1</name>
</gene>
<dbReference type="PROSITE" id="PS51257">
    <property type="entry name" value="PROKAR_LIPOPROTEIN"/>
    <property type="match status" value="1"/>
</dbReference>
<dbReference type="AlphaFoldDB" id="A0A4Y2GHF6"/>
<dbReference type="Proteomes" id="UP000499080">
    <property type="component" value="Unassembled WGS sequence"/>
</dbReference>
<evidence type="ECO:0000313" key="1">
    <source>
        <dbReference type="EMBL" id="GBM51454.1"/>
    </source>
</evidence>
<organism evidence="1 2">
    <name type="scientific">Araneus ventricosus</name>
    <name type="common">Orbweaver spider</name>
    <name type="synonym">Epeira ventricosa</name>
    <dbReference type="NCBI Taxonomy" id="182803"/>
    <lineage>
        <taxon>Eukaryota</taxon>
        <taxon>Metazoa</taxon>
        <taxon>Ecdysozoa</taxon>
        <taxon>Arthropoda</taxon>
        <taxon>Chelicerata</taxon>
        <taxon>Arachnida</taxon>
        <taxon>Araneae</taxon>
        <taxon>Araneomorphae</taxon>
        <taxon>Entelegynae</taxon>
        <taxon>Araneoidea</taxon>
        <taxon>Araneidae</taxon>
        <taxon>Araneus</taxon>
    </lineage>
</organism>
<keyword evidence="2" id="KW-1185">Reference proteome</keyword>
<accession>A0A4Y2GHF6</accession>
<name>A0A4Y2GHF6_ARAVE</name>
<reference evidence="1 2" key="1">
    <citation type="journal article" date="2019" name="Sci. Rep.">
        <title>Orb-weaving spider Araneus ventricosus genome elucidates the spidroin gene catalogue.</title>
        <authorList>
            <person name="Kono N."/>
            <person name="Nakamura H."/>
            <person name="Ohtoshi R."/>
            <person name="Moran D.A.P."/>
            <person name="Shinohara A."/>
            <person name="Yoshida Y."/>
            <person name="Fujiwara M."/>
            <person name="Mori M."/>
            <person name="Tomita M."/>
            <person name="Arakawa K."/>
        </authorList>
    </citation>
    <scope>NUCLEOTIDE SEQUENCE [LARGE SCALE GENOMIC DNA]</scope>
</reference>
<proteinExistence type="predicted"/>
<sequence>MNCFKNNEVPGRHFQYGLANGNGTLLYACIGKNFQRGSYQITKCSLMFIRTYLDMNPSDAGYRVASINRIGRGHVGCFGPKFHRRLNPMIPLYASRI</sequence>
<comment type="caution">
    <text evidence="1">The sequence shown here is derived from an EMBL/GenBank/DDBJ whole genome shotgun (WGS) entry which is preliminary data.</text>
</comment>
<evidence type="ECO:0000313" key="2">
    <source>
        <dbReference type="Proteomes" id="UP000499080"/>
    </source>
</evidence>
<protein>
    <submittedName>
        <fullName evidence="1">Uncharacterized protein</fullName>
    </submittedName>
</protein>